<dbReference type="AlphaFoldDB" id="A0A1W2HBF4"/>
<evidence type="ECO:0000313" key="1">
    <source>
        <dbReference type="EMBL" id="SMD46134.1"/>
    </source>
</evidence>
<accession>A0A1W2HBF4</accession>
<keyword evidence="2" id="KW-1185">Reference proteome</keyword>
<dbReference type="EMBL" id="LT838813">
    <property type="protein sequence ID" value="SMD46134.1"/>
    <property type="molecule type" value="Genomic_DNA"/>
</dbReference>
<sequence>MNIDRKLCEYCGKLVYGRSDKRFCDDNCRSSLNNQRRIGDPKVVRNIMNYLKMNRNILEGIVEGGIEKVKVPKEKLNRLGYNFKYHTHTFTNWKGNSYTYCFDYGYLELDVDWLLVVRDSKDQSLRKDKKNQ</sequence>
<dbReference type="STRING" id="758820.SAMN00777080_4814"/>
<proteinExistence type="predicted"/>
<protein>
    <recommendedName>
        <fullName evidence="3">DUF2116 family Zn-ribbon domain-containing protein</fullName>
    </recommendedName>
</protein>
<organism evidence="1 2">
    <name type="scientific">Aquiflexum balticum DSM 16537</name>
    <dbReference type="NCBI Taxonomy" id="758820"/>
    <lineage>
        <taxon>Bacteria</taxon>
        <taxon>Pseudomonadati</taxon>
        <taxon>Bacteroidota</taxon>
        <taxon>Cytophagia</taxon>
        <taxon>Cytophagales</taxon>
        <taxon>Cyclobacteriaceae</taxon>
        <taxon>Aquiflexum</taxon>
    </lineage>
</organism>
<evidence type="ECO:0008006" key="3">
    <source>
        <dbReference type="Google" id="ProtNLM"/>
    </source>
</evidence>
<name>A0A1W2HBF4_9BACT</name>
<reference evidence="2" key="1">
    <citation type="submission" date="2017-04" db="EMBL/GenBank/DDBJ databases">
        <authorList>
            <person name="Varghese N."/>
            <person name="Submissions S."/>
        </authorList>
    </citation>
    <scope>NUCLEOTIDE SEQUENCE [LARGE SCALE GENOMIC DNA]</scope>
    <source>
        <strain evidence="2">DSM 16537</strain>
    </source>
</reference>
<gene>
    <name evidence="1" type="ORF">SAMN00777080_4814</name>
</gene>
<dbReference type="RefSeq" id="WP_231955397.1">
    <property type="nucleotide sequence ID" value="NZ_LT838813.1"/>
</dbReference>
<dbReference type="Proteomes" id="UP000192333">
    <property type="component" value="Chromosome I"/>
</dbReference>
<evidence type="ECO:0000313" key="2">
    <source>
        <dbReference type="Proteomes" id="UP000192333"/>
    </source>
</evidence>